<feature type="transmembrane region" description="Helical" evidence="2">
    <location>
        <begin position="130"/>
        <end position="150"/>
    </location>
</feature>
<dbReference type="RefSeq" id="XP_047767309.1">
    <property type="nucleotide sequence ID" value="XM_047910907.1"/>
</dbReference>
<evidence type="ECO:0000313" key="4">
    <source>
        <dbReference type="Proteomes" id="UP000756132"/>
    </source>
</evidence>
<feature type="compositionally biased region" description="Basic and acidic residues" evidence="1">
    <location>
        <begin position="47"/>
        <end position="61"/>
    </location>
</feature>
<keyword evidence="2" id="KW-1133">Transmembrane helix</keyword>
<sequence length="160" mass="17800">MQSILQYRRFKRTLEVQLERDQAKADALRRGQYTSNQPDSPTPASVDEEKKSFEQDIERADFTNTASHATRPAGASSQVGTVLTGIQIRKRTTREGGDGHVFVVAGMKERTTHRIRTIGRFRSAYDAPSWLQASVVSSVLLLLSIAVLCLKPLQSSALLR</sequence>
<feature type="region of interest" description="Disordered" evidence="1">
    <location>
        <begin position="18"/>
        <end position="78"/>
    </location>
</feature>
<dbReference type="EMBL" id="CP090172">
    <property type="protein sequence ID" value="UJO22943.1"/>
    <property type="molecule type" value="Genomic_DNA"/>
</dbReference>
<dbReference type="Proteomes" id="UP000756132">
    <property type="component" value="Chromosome 10"/>
</dbReference>
<feature type="compositionally biased region" description="Polar residues" evidence="1">
    <location>
        <begin position="32"/>
        <end position="43"/>
    </location>
</feature>
<keyword evidence="2" id="KW-0472">Membrane</keyword>
<proteinExistence type="predicted"/>
<keyword evidence="2" id="KW-0812">Transmembrane</keyword>
<organism evidence="3 4">
    <name type="scientific">Passalora fulva</name>
    <name type="common">Tomato leaf mold</name>
    <name type="synonym">Cladosporium fulvum</name>
    <dbReference type="NCBI Taxonomy" id="5499"/>
    <lineage>
        <taxon>Eukaryota</taxon>
        <taxon>Fungi</taxon>
        <taxon>Dikarya</taxon>
        <taxon>Ascomycota</taxon>
        <taxon>Pezizomycotina</taxon>
        <taxon>Dothideomycetes</taxon>
        <taxon>Dothideomycetidae</taxon>
        <taxon>Mycosphaerellales</taxon>
        <taxon>Mycosphaerellaceae</taxon>
        <taxon>Fulvia</taxon>
    </lineage>
</organism>
<evidence type="ECO:0000256" key="1">
    <source>
        <dbReference type="SAM" id="MobiDB-lite"/>
    </source>
</evidence>
<protein>
    <submittedName>
        <fullName evidence="3">Uncharacterized protein</fullName>
    </submittedName>
</protein>
<accession>A0A9Q8UUI7</accession>
<gene>
    <name evidence="3" type="ORF">CLAFUR5_11759</name>
</gene>
<dbReference type="AlphaFoldDB" id="A0A9Q8UUI7"/>
<reference evidence="3" key="1">
    <citation type="submission" date="2021-12" db="EMBL/GenBank/DDBJ databases">
        <authorList>
            <person name="Zaccaron A."/>
            <person name="Stergiopoulos I."/>
        </authorList>
    </citation>
    <scope>NUCLEOTIDE SEQUENCE</scope>
    <source>
        <strain evidence="3">Race5_Kim</strain>
    </source>
</reference>
<feature type="compositionally biased region" description="Basic and acidic residues" evidence="1">
    <location>
        <begin position="18"/>
        <end position="29"/>
    </location>
</feature>
<dbReference type="GeneID" id="71991637"/>
<dbReference type="KEGG" id="ffu:CLAFUR5_11759"/>
<keyword evidence="4" id="KW-1185">Reference proteome</keyword>
<reference evidence="3" key="2">
    <citation type="journal article" date="2022" name="Microb. Genom.">
        <title>A chromosome-scale genome assembly of the tomato pathogen Cladosporium fulvum reveals a compartmentalized genome architecture and the presence of a dispensable chromosome.</title>
        <authorList>
            <person name="Zaccaron A.Z."/>
            <person name="Chen L.H."/>
            <person name="Samaras A."/>
            <person name="Stergiopoulos I."/>
        </authorList>
    </citation>
    <scope>NUCLEOTIDE SEQUENCE</scope>
    <source>
        <strain evidence="3">Race5_Kim</strain>
    </source>
</reference>
<name>A0A9Q8UUI7_PASFU</name>
<evidence type="ECO:0000256" key="2">
    <source>
        <dbReference type="SAM" id="Phobius"/>
    </source>
</evidence>
<evidence type="ECO:0000313" key="3">
    <source>
        <dbReference type="EMBL" id="UJO22943.1"/>
    </source>
</evidence>